<accession>A0A183Q1D6</accession>
<name>A0A183Q1D6_9TREM</name>
<sequence>MNVEMSAGLESTQCFDETSAVLDDFVSKFASPLNKFGAFADSPELHQTLAHAELTICRIRAYYNLIQEICQQSVIVSILLTYVSLLHIYFERDRYIFL</sequence>
<keyword evidence="2" id="KW-1185">Reference proteome</keyword>
<proteinExistence type="predicted"/>
<evidence type="ECO:0000313" key="1">
    <source>
        <dbReference type="EMBL" id="VDP82426.1"/>
    </source>
</evidence>
<gene>
    <name evidence="1" type="ORF">SMTD_LOCUS20422</name>
</gene>
<dbReference type="EMBL" id="UZAL01044395">
    <property type="protein sequence ID" value="VDP82426.1"/>
    <property type="molecule type" value="Genomic_DNA"/>
</dbReference>
<evidence type="ECO:0000313" key="2">
    <source>
        <dbReference type="Proteomes" id="UP000269396"/>
    </source>
</evidence>
<organism evidence="1 2">
    <name type="scientific">Schistosoma mattheei</name>
    <dbReference type="NCBI Taxonomy" id="31246"/>
    <lineage>
        <taxon>Eukaryota</taxon>
        <taxon>Metazoa</taxon>
        <taxon>Spiralia</taxon>
        <taxon>Lophotrochozoa</taxon>
        <taxon>Platyhelminthes</taxon>
        <taxon>Trematoda</taxon>
        <taxon>Digenea</taxon>
        <taxon>Strigeidida</taxon>
        <taxon>Schistosomatoidea</taxon>
        <taxon>Schistosomatidae</taxon>
        <taxon>Schistosoma</taxon>
    </lineage>
</organism>
<dbReference type="STRING" id="31246.A0A183Q1D6"/>
<dbReference type="Proteomes" id="UP000269396">
    <property type="component" value="Unassembled WGS sequence"/>
</dbReference>
<dbReference type="AlphaFoldDB" id="A0A183Q1D6"/>
<protein>
    <submittedName>
        <fullName evidence="1">Uncharacterized protein</fullName>
    </submittedName>
</protein>
<reference evidence="1 2" key="1">
    <citation type="submission" date="2018-11" db="EMBL/GenBank/DDBJ databases">
        <authorList>
            <consortium name="Pathogen Informatics"/>
        </authorList>
    </citation>
    <scope>NUCLEOTIDE SEQUENCE [LARGE SCALE GENOMIC DNA]</scope>
    <source>
        <strain>Denwood</strain>
        <strain evidence="2">Zambia</strain>
    </source>
</reference>